<evidence type="ECO:0000256" key="1">
    <source>
        <dbReference type="PROSITE-ProRule" id="PRU00637"/>
    </source>
</evidence>
<evidence type="ECO:0000256" key="2">
    <source>
        <dbReference type="SAM" id="MobiDB-lite"/>
    </source>
</evidence>
<protein>
    <submittedName>
        <fullName evidence="4">(spotted green pufferfish) hypothetical protein</fullName>
    </submittedName>
</protein>
<dbReference type="PROSITE" id="PS51306">
    <property type="entry name" value="ASD1"/>
    <property type="match status" value="1"/>
</dbReference>
<dbReference type="Pfam" id="PF08688">
    <property type="entry name" value="ASD1"/>
    <property type="match status" value="1"/>
</dbReference>
<dbReference type="EMBL" id="CAAE01007502">
    <property type="protein sequence ID" value="CAF90356.1"/>
    <property type="molecule type" value="Genomic_DNA"/>
</dbReference>
<dbReference type="AlphaFoldDB" id="Q4T9S6"/>
<dbReference type="PANTHER" id="PTHR15012:SF33">
    <property type="entry name" value="PROTEIN SHROOM3"/>
    <property type="match status" value="1"/>
</dbReference>
<dbReference type="PANTHER" id="PTHR15012">
    <property type="entry name" value="APICAL PROTEIN/SHROOM-RELATED"/>
    <property type="match status" value="1"/>
</dbReference>
<feature type="region of interest" description="Disordered" evidence="2">
    <location>
        <begin position="534"/>
        <end position="682"/>
    </location>
</feature>
<evidence type="ECO:0000313" key="4">
    <source>
        <dbReference type="EMBL" id="CAF90356.1"/>
    </source>
</evidence>
<dbReference type="GO" id="GO:0016324">
    <property type="term" value="C:apical plasma membrane"/>
    <property type="evidence" value="ECO:0007669"/>
    <property type="project" value="TreeGrafter"/>
</dbReference>
<dbReference type="InterPro" id="IPR027685">
    <property type="entry name" value="Shroom_fam"/>
</dbReference>
<feature type="region of interest" description="Disordered" evidence="2">
    <location>
        <begin position="446"/>
        <end position="520"/>
    </location>
</feature>
<keyword evidence="1" id="KW-0009">Actin-binding</keyword>
<feature type="compositionally biased region" description="Basic and acidic residues" evidence="2">
    <location>
        <begin position="871"/>
        <end position="880"/>
    </location>
</feature>
<dbReference type="GO" id="GO:0005912">
    <property type="term" value="C:adherens junction"/>
    <property type="evidence" value="ECO:0007669"/>
    <property type="project" value="TreeGrafter"/>
</dbReference>
<feature type="compositionally biased region" description="Basic and acidic residues" evidence="2">
    <location>
        <begin position="352"/>
        <end position="362"/>
    </location>
</feature>
<feature type="region of interest" description="Disordered" evidence="2">
    <location>
        <begin position="992"/>
        <end position="1048"/>
    </location>
</feature>
<feature type="region of interest" description="Disordered" evidence="2">
    <location>
        <begin position="110"/>
        <end position="154"/>
    </location>
</feature>
<feature type="compositionally biased region" description="Pro residues" evidence="2">
    <location>
        <begin position="1119"/>
        <end position="1137"/>
    </location>
</feature>
<feature type="domain" description="ASD1" evidence="3">
    <location>
        <begin position="546"/>
        <end position="667"/>
    </location>
</feature>
<feature type="region of interest" description="Disordered" evidence="2">
    <location>
        <begin position="697"/>
        <end position="899"/>
    </location>
</feature>
<feature type="compositionally biased region" description="Polar residues" evidence="2">
    <location>
        <begin position="888"/>
        <end position="898"/>
    </location>
</feature>
<feature type="compositionally biased region" description="Low complexity" evidence="2">
    <location>
        <begin position="761"/>
        <end position="778"/>
    </location>
</feature>
<feature type="region of interest" description="Disordered" evidence="2">
    <location>
        <begin position="1211"/>
        <end position="1232"/>
    </location>
</feature>
<dbReference type="InterPro" id="IPR014800">
    <property type="entry name" value="ASD1_dom"/>
</dbReference>
<feature type="region of interest" description="Disordered" evidence="2">
    <location>
        <begin position="1066"/>
        <end position="1088"/>
    </location>
</feature>
<feature type="compositionally biased region" description="Low complexity" evidence="2">
    <location>
        <begin position="374"/>
        <end position="388"/>
    </location>
</feature>
<comment type="caution">
    <text evidence="4">The sequence shown here is derived from an EMBL/GenBank/DDBJ whole genome shotgun (WGS) entry which is preliminary data.</text>
</comment>
<reference evidence="4" key="2">
    <citation type="submission" date="2004-02" db="EMBL/GenBank/DDBJ databases">
        <authorList>
            <consortium name="Genoscope"/>
            <consortium name="Whitehead Institute Centre for Genome Research"/>
        </authorList>
    </citation>
    <scope>NUCLEOTIDE SEQUENCE</scope>
</reference>
<feature type="region of interest" description="Disordered" evidence="2">
    <location>
        <begin position="15"/>
        <end position="39"/>
    </location>
</feature>
<dbReference type="GO" id="GO:0043296">
    <property type="term" value="C:apical junction complex"/>
    <property type="evidence" value="ECO:0007669"/>
    <property type="project" value="TreeGrafter"/>
</dbReference>
<feature type="compositionally biased region" description="Basic and acidic residues" evidence="2">
    <location>
        <begin position="806"/>
        <end position="818"/>
    </location>
</feature>
<feature type="compositionally biased region" description="Pro residues" evidence="2">
    <location>
        <begin position="623"/>
        <end position="639"/>
    </location>
</feature>
<sequence>MDLLEAFYRRKLRKKQKKSELGRSEGALCRSPSEASVNSLASGLISRVLRFTSRRNEPASRPHSWHSSKLGEGQRDVDPDAMDAGGGGWYHPSASTADLSAGFDSGTYLRKSPDQYSSRGSMESLDAPGPSQHHPGAHHQHPLGREAHGGAHPAYSSCHQLCSSRSSNSIDHLHSKRDSAYSSVSTGSSVPEYLAATPTFSPERSCSLEAVPQLQLADVFAERFLAPLQWPRGLGSRYTPPFSLRLEGWGLCGAGTVSNSAPHLWLQLKARTAPRCPLHTVMEKSPESSPTTRPRQGGGFSQPHSPGGPGPPDLASVAPPTGKQPPLPQAEPHSAPAPNGGWAAASPGVYRKQGEREERRDGGMGATQNGHHLSSSSSTAGAPAPTADSRGEEPSAPAFVTPLLPAPPASATQPHPLRLHGDAAAPWEPDREHPLTRLELALAEVQRGPASQSHVPAGEKGVTGAEDLRNMLERSNGGARAHRTMSYRGGSGEHARHRFPADPSLALQRSRSTAQLKEADAWKEDVQEMLDHLQDASSTRSYRDSLKDAQSKVLRSTSFRRRDLTSSTWGPAHVSSNPQPWSQDKKGPKTLPKPQGLFLPPQATASPHTPKERQEVSPGARGPSPPALPSIPPVGPPPRTRICGRRRLGVEQKKRSYSEPDKMNEIGVSDPETAALYRRGGETSVADRRRMFELAASGAANGPLPSSRSRPDLRQAQHDALAEYVVRKKALKREEGSRGPGARPRSVYLPPEGSSHTTSCSLSDVASISSTSSLLSLLETGPDLGRVTTPRPPAHSPPSCPPGLQDRAHPGPEAEPNRENGSSGGHPLQVQPRRAPAEPQQNPGVSKKLSSALQRAQSIRDSGKSASTEDLLERSEEGRAAPRHQRSRSSPAEGSLSQDLPPAAAATLGAFLPAAANRLQLRLFKVKMGVVGWRERARRSGERQRSSATSTLAASVGLQCPLTPSGIGGGASGDWRASERLSQVNLDAIVFPGVSDGGPSGPPEAEPQSLSVANGPDRSRTPPSPPTTQPEPRCLRISEPGLTGSGDQRLLDADVSQADSDEVFLHDLEDFPPPPPDVDPGAGSQTGGRSVCCRPLLQNPFAALFFLMQTFLLVSSSPPSSPPSSSPLHSPPGPGLPPDLERQPPGVASKAPPAPALEYQPLPRREKTYEDLRVEALAKQLVRGWSQQTTFCFLAHCCGLTQRWANRGQGATRGPANYSTGPQKAKTRGLLA</sequence>
<dbReference type="GO" id="GO:0030864">
    <property type="term" value="C:cortical actin cytoskeleton"/>
    <property type="evidence" value="ECO:0007669"/>
    <property type="project" value="TreeGrafter"/>
</dbReference>
<organism evidence="4">
    <name type="scientific">Tetraodon nigroviridis</name>
    <name type="common">Spotted green pufferfish</name>
    <name type="synonym">Chelonodon nigroviridis</name>
    <dbReference type="NCBI Taxonomy" id="99883"/>
    <lineage>
        <taxon>Eukaryota</taxon>
        <taxon>Metazoa</taxon>
        <taxon>Chordata</taxon>
        <taxon>Craniata</taxon>
        <taxon>Vertebrata</taxon>
        <taxon>Euteleostomi</taxon>
        <taxon>Actinopterygii</taxon>
        <taxon>Neopterygii</taxon>
        <taxon>Teleostei</taxon>
        <taxon>Neoteleostei</taxon>
        <taxon>Acanthomorphata</taxon>
        <taxon>Eupercaria</taxon>
        <taxon>Tetraodontiformes</taxon>
        <taxon>Tetradontoidea</taxon>
        <taxon>Tetraodontidae</taxon>
        <taxon>Tetraodon</taxon>
    </lineage>
</organism>
<feature type="compositionally biased region" description="Basic and acidic residues" evidence="2">
    <location>
        <begin position="709"/>
        <end position="721"/>
    </location>
</feature>
<feature type="compositionally biased region" description="Polar residues" evidence="2">
    <location>
        <begin position="839"/>
        <end position="868"/>
    </location>
</feature>
<accession>Q4T9S6</accession>
<feature type="compositionally biased region" description="Polar residues" evidence="2">
    <location>
        <begin position="565"/>
        <end position="582"/>
    </location>
</feature>
<proteinExistence type="predicted"/>
<feature type="region of interest" description="Disordered" evidence="2">
    <location>
        <begin position="279"/>
        <end position="433"/>
    </location>
</feature>
<feature type="compositionally biased region" description="Basic and acidic residues" evidence="2">
    <location>
        <begin position="648"/>
        <end position="664"/>
    </location>
</feature>
<gene>
    <name evidence="4" type="ORF">GSTENG00004606001</name>
</gene>
<dbReference type="GO" id="GO:0051015">
    <property type="term" value="F:actin filament binding"/>
    <property type="evidence" value="ECO:0007669"/>
    <property type="project" value="InterPro"/>
</dbReference>
<feature type="compositionally biased region" description="Pro residues" evidence="2">
    <location>
        <begin position="790"/>
        <end position="801"/>
    </location>
</feature>
<dbReference type="GO" id="GO:0007015">
    <property type="term" value="P:actin filament organization"/>
    <property type="evidence" value="ECO:0007669"/>
    <property type="project" value="TreeGrafter"/>
</dbReference>
<dbReference type="OrthoDB" id="10063560at2759"/>
<feature type="compositionally biased region" description="Basic and acidic residues" evidence="2">
    <location>
        <begin position="541"/>
        <end position="550"/>
    </location>
</feature>
<feature type="region of interest" description="Disordered" evidence="2">
    <location>
        <begin position="52"/>
        <end position="89"/>
    </location>
</feature>
<evidence type="ECO:0000259" key="3">
    <source>
        <dbReference type="PROSITE" id="PS51306"/>
    </source>
</evidence>
<feature type="region of interest" description="Disordered" evidence="2">
    <location>
        <begin position="1116"/>
        <end position="1163"/>
    </location>
</feature>
<reference evidence="4" key="1">
    <citation type="journal article" date="2004" name="Nature">
        <title>Genome duplication in the teleost fish Tetraodon nigroviridis reveals the early vertebrate proto-karyotype.</title>
        <authorList>
            <person name="Jaillon O."/>
            <person name="Aury J.-M."/>
            <person name="Brunet F."/>
            <person name="Petit J.-L."/>
            <person name="Stange-Thomann N."/>
            <person name="Mauceli E."/>
            <person name="Bouneau L."/>
            <person name="Fischer C."/>
            <person name="Ozouf-Costaz C."/>
            <person name="Bernot A."/>
            <person name="Nicaud S."/>
            <person name="Jaffe D."/>
            <person name="Fisher S."/>
            <person name="Lutfalla G."/>
            <person name="Dossat C."/>
            <person name="Segurens B."/>
            <person name="Dasilva C."/>
            <person name="Salanoubat M."/>
            <person name="Levy M."/>
            <person name="Boudet N."/>
            <person name="Castellano S."/>
            <person name="Anthouard V."/>
            <person name="Jubin C."/>
            <person name="Castelli V."/>
            <person name="Katinka M."/>
            <person name="Vacherie B."/>
            <person name="Biemont C."/>
            <person name="Skalli Z."/>
            <person name="Cattolico L."/>
            <person name="Poulain J."/>
            <person name="De Berardinis V."/>
            <person name="Cruaud C."/>
            <person name="Duprat S."/>
            <person name="Brottier P."/>
            <person name="Coutanceau J.-P."/>
            <person name="Gouzy J."/>
            <person name="Parra G."/>
            <person name="Lardier G."/>
            <person name="Chapple C."/>
            <person name="McKernan K.J."/>
            <person name="McEwan P."/>
            <person name="Bosak S."/>
            <person name="Kellis M."/>
            <person name="Volff J.-N."/>
            <person name="Guigo R."/>
            <person name="Zody M.C."/>
            <person name="Mesirov J."/>
            <person name="Lindblad-Toh K."/>
            <person name="Birren B."/>
            <person name="Nusbaum C."/>
            <person name="Kahn D."/>
            <person name="Robinson-Rechavi M."/>
            <person name="Laudet V."/>
            <person name="Schachter V."/>
            <person name="Quetier F."/>
            <person name="Saurin W."/>
            <person name="Scarpelli C."/>
            <person name="Wincker P."/>
            <person name="Lander E.S."/>
            <person name="Weissenbach J."/>
            <person name="Roest Crollius H."/>
        </authorList>
    </citation>
    <scope>NUCLEOTIDE SEQUENCE [LARGE SCALE GENOMIC DNA]</scope>
</reference>
<dbReference type="KEGG" id="tng:GSTEN00004606G001"/>
<name>Q4T9S6_TETNG</name>